<keyword evidence="1" id="KW-1133">Transmembrane helix</keyword>
<feature type="signal peptide" evidence="2">
    <location>
        <begin position="1"/>
        <end position="25"/>
    </location>
</feature>
<name>A0A8J7Z4D0_9CYAN</name>
<evidence type="ECO:0000256" key="2">
    <source>
        <dbReference type="SAM" id="SignalP"/>
    </source>
</evidence>
<dbReference type="AlphaFoldDB" id="A0A8J7Z4D0"/>
<dbReference type="Pfam" id="PF08592">
    <property type="entry name" value="Anthrone_oxy"/>
    <property type="match status" value="1"/>
</dbReference>
<evidence type="ECO:0000313" key="3">
    <source>
        <dbReference type="EMBL" id="NDJ17941.1"/>
    </source>
</evidence>
<comment type="caution">
    <text evidence="3">The sequence shown here is derived from an EMBL/GenBank/DDBJ whole genome shotgun (WGS) entry which is preliminary data.</text>
</comment>
<reference evidence="3" key="1">
    <citation type="submission" date="2019-12" db="EMBL/GenBank/DDBJ databases">
        <title>High-Quality draft genome sequences of three cyanobacteria isolated from the limestone walls of the Old Cathedral of Coimbra.</title>
        <authorList>
            <person name="Tiago I."/>
            <person name="Soares F."/>
            <person name="Portugal A."/>
        </authorList>
    </citation>
    <scope>NUCLEOTIDE SEQUENCE</scope>
    <source>
        <strain evidence="3">A</strain>
    </source>
</reference>
<feature type="transmembrane region" description="Helical" evidence="1">
    <location>
        <begin position="79"/>
        <end position="101"/>
    </location>
</feature>
<dbReference type="Proteomes" id="UP000646053">
    <property type="component" value="Unassembled WGS sequence"/>
</dbReference>
<evidence type="ECO:0000256" key="1">
    <source>
        <dbReference type="SAM" id="Phobius"/>
    </source>
</evidence>
<gene>
    <name evidence="3" type="ORF">GS601_11670</name>
</gene>
<feature type="transmembrane region" description="Helical" evidence="1">
    <location>
        <begin position="47"/>
        <end position="72"/>
    </location>
</feature>
<proteinExistence type="predicted"/>
<protein>
    <submittedName>
        <fullName evidence="3">DUF1772 domain-containing protein</fullName>
    </submittedName>
</protein>
<keyword evidence="1" id="KW-0472">Membrane</keyword>
<dbReference type="RefSeq" id="WP_162423449.1">
    <property type="nucleotide sequence ID" value="NZ_WVIE01000011.1"/>
</dbReference>
<organism evidence="3 4">
    <name type="scientific">Myxacorys almedinensis A</name>
    <dbReference type="NCBI Taxonomy" id="2690445"/>
    <lineage>
        <taxon>Bacteria</taxon>
        <taxon>Bacillati</taxon>
        <taxon>Cyanobacteriota</taxon>
        <taxon>Cyanophyceae</taxon>
        <taxon>Leptolyngbyales</taxon>
        <taxon>Leptolyngbyaceae</taxon>
        <taxon>Myxacorys</taxon>
        <taxon>Myxacorys almedinensis</taxon>
    </lineage>
</organism>
<sequence>MFLRTWRFITLILAALTMGTAYAHALELPAKMNYDATLWTTINQSLYWGFGHIGGPIEGITVFLAAPILTFLVRKRQPAFQWTLAGTICFALAFFVVFLLFTEPMNREIFQWTPQSVPTNWMQVRNQWEYSHVARFVLQLIGLCALQVSLLVETPIGRLPKGELASQTRHSVTPEVAPLTNVKGRT</sequence>
<accession>A0A8J7Z4D0</accession>
<keyword evidence="2" id="KW-0732">Signal</keyword>
<dbReference type="InterPro" id="IPR013901">
    <property type="entry name" value="Anthrone_oxy"/>
</dbReference>
<feature type="chain" id="PRO_5035235746" evidence="2">
    <location>
        <begin position="26"/>
        <end position="186"/>
    </location>
</feature>
<evidence type="ECO:0000313" key="4">
    <source>
        <dbReference type="Proteomes" id="UP000646053"/>
    </source>
</evidence>
<dbReference type="EMBL" id="WVIE01000011">
    <property type="protein sequence ID" value="NDJ17941.1"/>
    <property type="molecule type" value="Genomic_DNA"/>
</dbReference>
<keyword evidence="1" id="KW-0812">Transmembrane</keyword>
<keyword evidence="4" id="KW-1185">Reference proteome</keyword>